<protein>
    <recommendedName>
        <fullName evidence="3">Nuclease SbcCD subunit C</fullName>
    </recommendedName>
</protein>
<dbReference type="GO" id="GO:0005524">
    <property type="term" value="F:ATP binding"/>
    <property type="evidence" value="ECO:0007669"/>
    <property type="project" value="InterPro"/>
</dbReference>
<comment type="similarity">
    <text evidence="1">Belongs to the SMC family. SbcC subfamily.</text>
</comment>
<comment type="caution">
    <text evidence="5">The sequence shown here is derived from an EMBL/GenBank/DDBJ whole genome shotgun (WGS) entry which is preliminary data.</text>
</comment>
<evidence type="ECO:0000256" key="1">
    <source>
        <dbReference type="ARBA" id="ARBA00006930"/>
    </source>
</evidence>
<gene>
    <name evidence="5" type="ORF">DFJ67_3499</name>
</gene>
<evidence type="ECO:0000313" key="5">
    <source>
        <dbReference type="EMBL" id="REF97498.1"/>
    </source>
</evidence>
<evidence type="ECO:0000256" key="3">
    <source>
        <dbReference type="ARBA" id="ARBA00013368"/>
    </source>
</evidence>
<evidence type="ECO:0000313" key="6">
    <source>
        <dbReference type="Proteomes" id="UP000256913"/>
    </source>
</evidence>
<dbReference type="EMBL" id="QUMQ01000001">
    <property type="protein sequence ID" value="REF97498.1"/>
    <property type="molecule type" value="Genomic_DNA"/>
</dbReference>
<comment type="subunit">
    <text evidence="2">Heterodimer of SbcC and SbcD.</text>
</comment>
<dbReference type="InterPro" id="IPR027417">
    <property type="entry name" value="P-loop_NTPase"/>
</dbReference>
<keyword evidence="6" id="KW-1185">Reference proteome</keyword>
<evidence type="ECO:0000259" key="4">
    <source>
        <dbReference type="Pfam" id="PF13304"/>
    </source>
</evidence>
<proteinExistence type="inferred from homology"/>
<dbReference type="SUPFAM" id="SSF52540">
    <property type="entry name" value="P-loop containing nucleoside triphosphate hydrolases"/>
    <property type="match status" value="1"/>
</dbReference>
<sequence length="804" mass="86904">MNDALTPYHELTDRLRALGAADPVVDLVLAAFRGDETLAAVMRGEPLPATPTNETATAEQPQVFLESVEVAGFRGIGPQAALRLKPGPGLTVVAGRNGSAKSSLAEATEYVLTEDSPRWSQRPAVFREGWRNLHYDGERAITVKLRPGSGGPPVVVRRAWAAGETDLAAATVTVTGNGAMTPSGDLPEWLRSADRFRPFLSARDLERVIASKPTELYDSIAPILGLAPLVAASGRLQALRKERDDRVVAVRAAFNDLRTRLAAMDDPRAAEALRLLDRQAGKANLSALAELAGGETGGEDARAAAAARRLAEQEMPDTAHTLRELAEAAATVRDLASTEIAIGHRVADLLWGALEIHRDVGDQSCPVCGVGLLNTSWREGAEQEVEQLRAATETVRAATIRQQELLRQVEAQLNDVRRMLEPVVAALAAQLPQQTAALSTALGSMAVDEGAWKAVAAARGKLVAAAAEWLARRHDAWQEPGAEIRRWVEDATVVRAEADKLALLTKARNDLVNVTDRMRADRFQAAAGQSQHIWELLRQESNVAMGEIKLGGTNNRRRVDISVAVDGTDTPALAVMSQGELHAFGLALFLPRACAEASPYRFVMIDDPVQSMDPSKVDGFAEVLREVAGTRQVVVFTHDDRLPEAIRRLGVEADIREVTRREGSVVEVRKNMWPAKRYLEDARAVALAGDIPEEPRRLMVAGFCRSALEAAAMDRFRMTRYAAGTSQHEIDAVLEAAHSVQDKLALGVFGTAGRRGALYTHLNGIRVPRAVDTVKAVAQAMHGHCDMASIDMVETSEALVAKLR</sequence>
<feature type="domain" description="ATPase AAA-type core" evidence="4">
    <location>
        <begin position="572"/>
        <end position="641"/>
    </location>
</feature>
<dbReference type="Proteomes" id="UP000256913">
    <property type="component" value="Unassembled WGS sequence"/>
</dbReference>
<dbReference type="PANTHER" id="PTHR32114:SF2">
    <property type="entry name" value="ABC TRANSPORTER ABCH.3"/>
    <property type="match status" value="1"/>
</dbReference>
<name>A0A3D9ZJD5_9ACTN</name>
<dbReference type="Gene3D" id="3.40.50.300">
    <property type="entry name" value="P-loop containing nucleotide triphosphate hydrolases"/>
    <property type="match status" value="2"/>
</dbReference>
<accession>A0A3D9ZJD5</accession>
<organism evidence="5 6">
    <name type="scientific">Asanoa ferruginea</name>
    <dbReference type="NCBI Taxonomy" id="53367"/>
    <lineage>
        <taxon>Bacteria</taxon>
        <taxon>Bacillati</taxon>
        <taxon>Actinomycetota</taxon>
        <taxon>Actinomycetes</taxon>
        <taxon>Micromonosporales</taxon>
        <taxon>Micromonosporaceae</taxon>
        <taxon>Asanoa</taxon>
    </lineage>
</organism>
<dbReference type="InterPro" id="IPR003959">
    <property type="entry name" value="ATPase_AAA_core"/>
</dbReference>
<dbReference type="GO" id="GO:0016887">
    <property type="term" value="F:ATP hydrolysis activity"/>
    <property type="evidence" value="ECO:0007669"/>
    <property type="project" value="InterPro"/>
</dbReference>
<dbReference type="PANTHER" id="PTHR32114">
    <property type="entry name" value="ABC TRANSPORTER ABCH.3"/>
    <property type="match status" value="1"/>
</dbReference>
<dbReference type="AlphaFoldDB" id="A0A3D9ZJD5"/>
<evidence type="ECO:0000256" key="2">
    <source>
        <dbReference type="ARBA" id="ARBA00011322"/>
    </source>
</evidence>
<dbReference type="OrthoDB" id="4428168at2"/>
<reference evidence="5 6" key="1">
    <citation type="submission" date="2018-08" db="EMBL/GenBank/DDBJ databases">
        <title>Sequencing the genomes of 1000 actinobacteria strains.</title>
        <authorList>
            <person name="Klenk H.-P."/>
        </authorList>
    </citation>
    <scope>NUCLEOTIDE SEQUENCE [LARGE SCALE GENOMIC DNA]</scope>
    <source>
        <strain evidence="5 6">DSM 44099</strain>
    </source>
</reference>
<dbReference type="Pfam" id="PF13304">
    <property type="entry name" value="AAA_21"/>
    <property type="match status" value="1"/>
</dbReference>
<dbReference type="RefSeq" id="WP_116068936.1">
    <property type="nucleotide sequence ID" value="NZ_BONB01000014.1"/>
</dbReference>